<feature type="signal peptide" evidence="1">
    <location>
        <begin position="1"/>
        <end position="32"/>
    </location>
</feature>
<accession>A0A943T9E7</accession>
<reference evidence="2" key="1">
    <citation type="submission" date="2021-02" db="EMBL/GenBank/DDBJ databases">
        <title>Infant gut strain persistence is associated with maternal origin, phylogeny, and functional potential including surface adhesion and iron acquisition.</title>
        <authorList>
            <person name="Lou Y.C."/>
        </authorList>
    </citation>
    <scope>NUCLEOTIDE SEQUENCE</scope>
    <source>
        <strain evidence="2">L1_008_092G1_dasL1_008_092G1_concoct_16</strain>
    </source>
</reference>
<protein>
    <submittedName>
        <fullName evidence="2">2-oxoglutarate dehydrogenase</fullName>
    </submittedName>
</protein>
<keyword evidence="1" id="KW-0732">Signal</keyword>
<sequence length="340" mass="35416">MLTLPARVRRPLTRRALTALACIGALTLSSCAAHEEYSDSAPITSAATPTASVDAKTLFQTADGAWKANTVQIPLGLDAPATFDAVATPTAEPSTDAEYEAAFATSSAQTTDPGSRCGVTSLLGDSAGIYVYDGSDCTKAQETIRLFNNRKSQNGTASVEWYQCTTQVQGRAYVTAACFTQSGSAEKPRLAVIPATTRMLSGTLTFAEAYGGGTFGQGEQAKTVETLRFASADGKVACAIKPGGVDCQAMVPLTLPGWDAATGAPQQRVHLNKDTAEASLVGQTSSPEPVDTQKIMTLPIGQVVTAYGYTCKSVNTGKVHCVSSGHGFTLDSVEVGLERH</sequence>
<proteinExistence type="predicted"/>
<dbReference type="PROSITE" id="PS51257">
    <property type="entry name" value="PROKAR_LIPOPROTEIN"/>
    <property type="match status" value="1"/>
</dbReference>
<evidence type="ECO:0000313" key="3">
    <source>
        <dbReference type="Proteomes" id="UP000739069"/>
    </source>
</evidence>
<dbReference type="AlphaFoldDB" id="A0A943T9E7"/>
<evidence type="ECO:0000313" key="2">
    <source>
        <dbReference type="EMBL" id="MBS6634876.1"/>
    </source>
</evidence>
<feature type="chain" id="PRO_5037901516" evidence="1">
    <location>
        <begin position="33"/>
        <end position="340"/>
    </location>
</feature>
<name>A0A943T9E7_9MICC</name>
<evidence type="ECO:0000256" key="1">
    <source>
        <dbReference type="SAM" id="SignalP"/>
    </source>
</evidence>
<dbReference type="EMBL" id="JAGZXI010000005">
    <property type="protein sequence ID" value="MBS6634876.1"/>
    <property type="molecule type" value="Genomic_DNA"/>
</dbReference>
<gene>
    <name evidence="2" type="ORF">KH265_04350</name>
</gene>
<organism evidence="2 3">
    <name type="scientific">Rothia mucilaginosa</name>
    <dbReference type="NCBI Taxonomy" id="43675"/>
    <lineage>
        <taxon>Bacteria</taxon>
        <taxon>Bacillati</taxon>
        <taxon>Actinomycetota</taxon>
        <taxon>Actinomycetes</taxon>
        <taxon>Micrococcales</taxon>
        <taxon>Micrococcaceae</taxon>
        <taxon>Rothia</taxon>
    </lineage>
</organism>
<comment type="caution">
    <text evidence="2">The sequence shown here is derived from an EMBL/GenBank/DDBJ whole genome shotgun (WGS) entry which is preliminary data.</text>
</comment>
<dbReference type="RefSeq" id="WP_204862666.1">
    <property type="nucleotide sequence ID" value="NZ_CABFLY010000004.1"/>
</dbReference>
<dbReference type="Proteomes" id="UP000739069">
    <property type="component" value="Unassembled WGS sequence"/>
</dbReference>